<proteinExistence type="predicted"/>
<dbReference type="AlphaFoldDB" id="A0AAU7K0J5"/>
<reference evidence="2" key="1">
    <citation type="submission" date="2024-05" db="EMBL/GenBank/DDBJ databases">
        <authorList>
            <person name="Kim S."/>
            <person name="Heo J."/>
            <person name="Choi H."/>
            <person name="Choi Y."/>
            <person name="Kwon S.-W."/>
            <person name="Kim Y."/>
        </authorList>
    </citation>
    <scope>NUCLEOTIDE SEQUENCE</scope>
    <source>
        <strain evidence="2">KACC 23697</strain>
    </source>
</reference>
<dbReference type="Gene3D" id="1.10.606.20">
    <property type="match status" value="1"/>
</dbReference>
<dbReference type="RefSeq" id="WP_406823777.1">
    <property type="nucleotide sequence ID" value="NZ_CP157485.1"/>
</dbReference>
<evidence type="ECO:0000313" key="2">
    <source>
        <dbReference type="EMBL" id="XBO46213.1"/>
    </source>
</evidence>
<dbReference type="SUPFAM" id="SSF48317">
    <property type="entry name" value="Acid phosphatase/Vanadium-dependent haloperoxidase"/>
    <property type="match status" value="1"/>
</dbReference>
<gene>
    <name evidence="2" type="ORF">ABEG20_13040</name>
</gene>
<dbReference type="InterPro" id="IPR000326">
    <property type="entry name" value="PAP2/HPO"/>
</dbReference>
<dbReference type="EMBL" id="CP157485">
    <property type="protein sequence ID" value="XBO46213.1"/>
    <property type="molecule type" value="Genomic_DNA"/>
</dbReference>
<name>A0AAU7K0J5_9SPHI</name>
<protein>
    <submittedName>
        <fullName evidence="2">Vanadium-dependent haloperoxidase</fullName>
        <ecNumber evidence="2">1.11.1.-</ecNumber>
    </submittedName>
</protein>
<keyword evidence="2" id="KW-0575">Peroxidase</keyword>
<accession>A0AAU7K0J5</accession>
<dbReference type="PANTHER" id="PTHR34599">
    <property type="entry name" value="PEROXIDASE-RELATED"/>
    <property type="match status" value="1"/>
</dbReference>
<dbReference type="CDD" id="cd03398">
    <property type="entry name" value="PAP2_haloperoxidase"/>
    <property type="match status" value="1"/>
</dbReference>
<dbReference type="GO" id="GO:0004601">
    <property type="term" value="F:peroxidase activity"/>
    <property type="evidence" value="ECO:0007669"/>
    <property type="project" value="UniProtKB-KW"/>
</dbReference>
<evidence type="ECO:0000259" key="1">
    <source>
        <dbReference type="Pfam" id="PF01569"/>
    </source>
</evidence>
<dbReference type="EC" id="1.11.1.-" evidence="2"/>
<sequence>MKRYLFLFIFSIAINANGQWHKHENDPLPLHRSQKALSDIIVSDIFSPPVASRIFVYANIAAYEIQVKNSKQFLSLSGQLNGFRGIPNPNQKQISYSLAATYAYWQIGKRLVFSEQAALDSLDSILSWYKAKGYPDSIVQNSILYGKTVLDTVLKWVDQDQYKETRKLRRYSLVKQEGNWSPTPPGYMAAVEPYWNRIRPLVMKSADQFKPAVPPPYSKDKNSAFYINANEVYTVGKNLDEKQLDIAKFWDCNPFFLNLNGHMNYATKKISPGAHWISIAGIASRSKKFNYMQSCFAYTYTCMALFDAFISCWDEKYRSNYIRPETFINANIDENWRPTLQTPPFPEYPSGHSVASTAAAFVLTKIFGDNFKYQDNTETDFGLPVRSFTSFNQAANEAAISRLYGGIHYRPAIENGQVEGRNIGAYHVEKLKMENIKFK</sequence>
<dbReference type="InterPro" id="IPR036938">
    <property type="entry name" value="PAP2/HPO_sf"/>
</dbReference>
<dbReference type="InterPro" id="IPR052559">
    <property type="entry name" value="V-haloperoxidase"/>
</dbReference>
<feature type="domain" description="Phosphatidic acid phosphatase type 2/haloperoxidase" evidence="1">
    <location>
        <begin position="313"/>
        <end position="410"/>
    </location>
</feature>
<dbReference type="Pfam" id="PF01569">
    <property type="entry name" value="PAP2"/>
    <property type="match status" value="1"/>
</dbReference>
<organism evidence="2">
    <name type="scientific">Pedobacter sp. KACC 23697</name>
    <dbReference type="NCBI Taxonomy" id="3149230"/>
    <lineage>
        <taxon>Bacteria</taxon>
        <taxon>Pseudomonadati</taxon>
        <taxon>Bacteroidota</taxon>
        <taxon>Sphingobacteriia</taxon>
        <taxon>Sphingobacteriales</taxon>
        <taxon>Sphingobacteriaceae</taxon>
        <taxon>Pedobacter</taxon>
    </lineage>
</organism>
<keyword evidence="2" id="KW-0560">Oxidoreductase</keyword>
<dbReference type="PANTHER" id="PTHR34599:SF1">
    <property type="entry name" value="PHOSPHATIDIC ACID PHOSPHATASE TYPE 2_HALOPEROXIDASE DOMAIN-CONTAINING PROTEIN"/>
    <property type="match status" value="1"/>
</dbReference>